<organism evidence="1 2">
    <name type="scientific">Bacillus amyloliquefaciens (strain Y2)</name>
    <name type="common">Bacillus amyloliquefaciens subsp. plantarum (strain B9601-Y2)</name>
    <dbReference type="NCBI Taxonomy" id="1155777"/>
    <lineage>
        <taxon>Bacteria</taxon>
        <taxon>Bacillati</taxon>
        <taxon>Bacillota</taxon>
        <taxon>Bacilli</taxon>
        <taxon>Bacillales</taxon>
        <taxon>Bacillaceae</taxon>
        <taxon>Bacillus</taxon>
        <taxon>Bacillus amyloliquefaciens group</taxon>
    </lineage>
</organism>
<dbReference type="KEGG" id="bqy:MUS_4466"/>
<evidence type="ECO:0000313" key="1">
    <source>
        <dbReference type="EMBL" id="AFJ64295.1"/>
    </source>
</evidence>
<gene>
    <name evidence="1" type="ORF">MUS_4466</name>
</gene>
<evidence type="ECO:0000313" key="2">
    <source>
        <dbReference type="Proteomes" id="UP000002878"/>
    </source>
</evidence>
<sequence length="42" mass="4740">MILFVKNKPIGYVEAGTEEGDFTDNVSIYDFNHSPKGINNHQ</sequence>
<dbReference type="AlphaFoldDB" id="I2CCC1"/>
<reference evidence="1 2" key="1">
    <citation type="journal article" date="2012" name="J. Biotechnol.">
        <title>Genome sequence of the plant growth promoting strain Bacillus amyloliquefaciens subsp. plantarum B9601-Y2 and expression of mersacidin and other secondary metabolites.</title>
        <authorList>
            <person name="He P."/>
            <person name="Hao K."/>
            <person name="Blom J."/>
            <person name="Ruckert C."/>
            <person name="Vater J."/>
            <person name="Mao Z."/>
            <person name="Wu Y."/>
            <person name="Hou M."/>
            <person name="He P."/>
            <person name="He Y."/>
            <person name="Borriss R."/>
        </authorList>
    </citation>
    <scope>NUCLEOTIDE SEQUENCE [LARGE SCALE GENOMIC DNA]</scope>
    <source>
        <strain evidence="1">Y2</strain>
    </source>
</reference>
<name>I2CCC1_BACAY</name>
<dbReference type="Proteomes" id="UP000002878">
    <property type="component" value="Chromosome"/>
</dbReference>
<dbReference type="PATRIC" id="fig|1126211.3.peg.4251"/>
<proteinExistence type="predicted"/>
<dbReference type="HOGENOM" id="CLU_3246695_0_0_9"/>
<accession>I2CCC1</accession>
<protein>
    <submittedName>
        <fullName evidence="1">Uncharacterized protein</fullName>
    </submittedName>
</protein>
<dbReference type="EMBL" id="CP003332">
    <property type="protein sequence ID" value="AFJ64295.1"/>
    <property type="molecule type" value="Genomic_DNA"/>
</dbReference>